<evidence type="ECO:0000313" key="3">
    <source>
        <dbReference type="EMBL" id="MFC0686362.1"/>
    </source>
</evidence>
<dbReference type="InterPro" id="IPR007251">
    <property type="entry name" value="Iron_permease_Fet4"/>
</dbReference>
<dbReference type="Pfam" id="PF04120">
    <property type="entry name" value="Iron_permease"/>
    <property type="match status" value="1"/>
</dbReference>
<keyword evidence="2" id="KW-0812">Transmembrane</keyword>
<comment type="caution">
    <text evidence="3">The sequence shown here is derived from an EMBL/GenBank/DDBJ whole genome shotgun (WGS) entry which is preliminary data.</text>
</comment>
<proteinExistence type="predicted"/>
<evidence type="ECO:0000256" key="2">
    <source>
        <dbReference type="SAM" id="Phobius"/>
    </source>
</evidence>
<feature type="transmembrane region" description="Helical" evidence="2">
    <location>
        <begin position="39"/>
        <end position="56"/>
    </location>
</feature>
<accession>A0ABV6SAT2</accession>
<feature type="region of interest" description="Disordered" evidence="1">
    <location>
        <begin position="80"/>
        <end position="108"/>
    </location>
</feature>
<keyword evidence="2" id="KW-1133">Transmembrane helix</keyword>
<name>A0ABV6SAT2_9SPHN</name>
<organism evidence="3 4">
    <name type="scientific">Novosphingobium clariflavum</name>
    <dbReference type="NCBI Taxonomy" id="2029884"/>
    <lineage>
        <taxon>Bacteria</taxon>
        <taxon>Pseudomonadati</taxon>
        <taxon>Pseudomonadota</taxon>
        <taxon>Alphaproteobacteria</taxon>
        <taxon>Sphingomonadales</taxon>
        <taxon>Sphingomonadaceae</taxon>
        <taxon>Novosphingobium</taxon>
    </lineage>
</organism>
<gene>
    <name evidence="3" type="ORF">ACFFF8_17385</name>
</gene>
<protein>
    <submittedName>
        <fullName evidence="3">Low affinity iron permease family protein</fullName>
    </submittedName>
</protein>
<dbReference type="EMBL" id="JBHLTM010000065">
    <property type="protein sequence ID" value="MFC0686362.1"/>
    <property type="molecule type" value="Genomic_DNA"/>
</dbReference>
<dbReference type="Proteomes" id="UP001589858">
    <property type="component" value="Unassembled WGS sequence"/>
</dbReference>
<sequence length="108" mass="12827">MDFFRTALTRIGVLMARPAAFLILALYTITWAICEPKTLDWHGYATLATWMMTLFIQRAEHRDTQAIHAKLDELLRHDPRARTSLEHEDEEEPEVIERHRRRDQERKG</sequence>
<reference evidence="3 4" key="1">
    <citation type="submission" date="2024-09" db="EMBL/GenBank/DDBJ databases">
        <authorList>
            <person name="Sun Q."/>
            <person name="Mori K."/>
        </authorList>
    </citation>
    <scope>NUCLEOTIDE SEQUENCE [LARGE SCALE GENOMIC DNA]</scope>
    <source>
        <strain evidence="3 4">CICC 11035S</strain>
    </source>
</reference>
<feature type="transmembrane region" description="Helical" evidence="2">
    <location>
        <begin position="12"/>
        <end position="33"/>
    </location>
</feature>
<dbReference type="RefSeq" id="WP_267224533.1">
    <property type="nucleotide sequence ID" value="NZ_JAPCWC010000038.1"/>
</dbReference>
<evidence type="ECO:0000256" key="1">
    <source>
        <dbReference type="SAM" id="MobiDB-lite"/>
    </source>
</evidence>
<keyword evidence="4" id="KW-1185">Reference proteome</keyword>
<keyword evidence="2" id="KW-0472">Membrane</keyword>
<evidence type="ECO:0000313" key="4">
    <source>
        <dbReference type="Proteomes" id="UP001589858"/>
    </source>
</evidence>